<evidence type="ECO:0000313" key="3">
    <source>
        <dbReference type="Proteomes" id="UP001283361"/>
    </source>
</evidence>
<dbReference type="Proteomes" id="UP001283361">
    <property type="component" value="Unassembled WGS sequence"/>
</dbReference>
<feature type="chain" id="PRO_5041999768" description="Secreted protein" evidence="1">
    <location>
        <begin position="19"/>
        <end position="91"/>
    </location>
</feature>
<organism evidence="2 3">
    <name type="scientific">Elysia crispata</name>
    <name type="common">lettuce slug</name>
    <dbReference type="NCBI Taxonomy" id="231223"/>
    <lineage>
        <taxon>Eukaryota</taxon>
        <taxon>Metazoa</taxon>
        <taxon>Spiralia</taxon>
        <taxon>Lophotrochozoa</taxon>
        <taxon>Mollusca</taxon>
        <taxon>Gastropoda</taxon>
        <taxon>Heterobranchia</taxon>
        <taxon>Euthyneura</taxon>
        <taxon>Panpulmonata</taxon>
        <taxon>Sacoglossa</taxon>
        <taxon>Placobranchoidea</taxon>
        <taxon>Plakobranchidae</taxon>
        <taxon>Elysia</taxon>
    </lineage>
</organism>
<gene>
    <name evidence="2" type="ORF">RRG08_013412</name>
</gene>
<keyword evidence="3" id="KW-1185">Reference proteome</keyword>
<evidence type="ECO:0000313" key="2">
    <source>
        <dbReference type="EMBL" id="KAK3772719.1"/>
    </source>
</evidence>
<comment type="caution">
    <text evidence="2">The sequence shown here is derived from an EMBL/GenBank/DDBJ whole genome shotgun (WGS) entry which is preliminary data.</text>
</comment>
<accession>A0AAE0ZNI9</accession>
<feature type="signal peptide" evidence="1">
    <location>
        <begin position="1"/>
        <end position="18"/>
    </location>
</feature>
<keyword evidence="1" id="KW-0732">Signal</keyword>
<name>A0AAE0ZNI9_9GAST</name>
<reference evidence="2" key="1">
    <citation type="journal article" date="2023" name="G3 (Bethesda)">
        <title>A reference genome for the long-term kleptoplast-retaining sea slug Elysia crispata morphotype clarki.</title>
        <authorList>
            <person name="Eastman K.E."/>
            <person name="Pendleton A.L."/>
            <person name="Shaikh M.A."/>
            <person name="Suttiyut T."/>
            <person name="Ogas R."/>
            <person name="Tomko P."/>
            <person name="Gavelis G."/>
            <person name="Widhalm J.R."/>
            <person name="Wisecaver J.H."/>
        </authorList>
    </citation>
    <scope>NUCLEOTIDE SEQUENCE</scope>
    <source>
        <strain evidence="2">ECLA1</strain>
    </source>
</reference>
<dbReference type="EMBL" id="JAWDGP010003607">
    <property type="protein sequence ID" value="KAK3772719.1"/>
    <property type="molecule type" value="Genomic_DNA"/>
</dbReference>
<protein>
    <recommendedName>
        <fullName evidence="4">Secreted protein</fullName>
    </recommendedName>
</protein>
<dbReference type="AlphaFoldDB" id="A0AAE0ZNI9"/>
<evidence type="ECO:0008006" key="4">
    <source>
        <dbReference type="Google" id="ProtNLM"/>
    </source>
</evidence>
<sequence>MRTNHSLSVNLAVRWVVAVVTMKISDPGTKCFVKVHCVRIEMLTACPTSASGRGREQESRSKHNVWPAGIERFEPVQHYWEDNLDSACTQR</sequence>
<evidence type="ECO:0000256" key="1">
    <source>
        <dbReference type="SAM" id="SignalP"/>
    </source>
</evidence>
<proteinExistence type="predicted"/>